<evidence type="ECO:0000313" key="2">
    <source>
        <dbReference type="EMBL" id="MFC5052996.1"/>
    </source>
</evidence>
<sequence length="644" mass="71038">MSTYRYGRYVDGPDPLAPPVDLRAAMDELGREVMEGSSPESALRELLRRGLPGTRGLDDLTARLWRQRAALTRRHRLDGTLQEVQRLLREALEAERAALFPDPDDDARFREARLDALPQSTAAAVRDLAEYDWRSPRARESYGQIRDLLGRELMEQRFQGMKQAMENVRGEDVKRVQDMLADLNALLAAHARGEDTGERFDRFMREHGEFFPENPRTVDELVDALAARSAAAQRVMNSMTEQQRQELSALSRQAFGDSGVGTQLSQLDSLLRGLRPGEDWTGSARFRGNSPMGLGEGAQAMADLAEMDALAEQLAQSYPGASLEDVDAEALVRQLGAEAGVDARRLAELERELRSQNLLERAPDGSLRLTPKALRRLGETALRGVVDGVRSRGQRDSSSAGAAGELIGSTRPWRFGDTEPWHVPRTVTNAVLRSAGGPVALDVADVEVSETEQRSRAAVALCVDTSWSMVQDGRWVPMKRTALALHHLVRTRFRTDALELITFGRHAEAVDIGQLTALEGVWEQGTNLHHALLLAGRHVRRHPDAQPVVLVVTDGEPTAHLEATGEAEFHYPPLDRTIGKTLVEVDALARLGASITVFRLGDDPRLTAFVDTLARRSGGRVVAPDEDGLGAAVVSDYLRSRKRR</sequence>
<accession>A0ABV9XS61</accession>
<dbReference type="InterPro" id="IPR002035">
    <property type="entry name" value="VWF_A"/>
</dbReference>
<proteinExistence type="predicted"/>
<gene>
    <name evidence="2" type="ORF">ACFPFM_04405</name>
</gene>
<dbReference type="SUPFAM" id="SSF53300">
    <property type="entry name" value="vWA-like"/>
    <property type="match status" value="1"/>
</dbReference>
<dbReference type="Gene3D" id="3.40.50.410">
    <property type="entry name" value="von Willebrand factor, type A domain"/>
    <property type="match status" value="1"/>
</dbReference>
<dbReference type="InterPro" id="IPR036465">
    <property type="entry name" value="vWFA_dom_sf"/>
</dbReference>
<protein>
    <submittedName>
        <fullName evidence="2">VWA domain-containing protein</fullName>
    </submittedName>
</protein>
<dbReference type="RefSeq" id="WP_344038027.1">
    <property type="nucleotide sequence ID" value="NZ_BAAAKE010000009.1"/>
</dbReference>
<evidence type="ECO:0000313" key="3">
    <source>
        <dbReference type="Proteomes" id="UP001595833"/>
    </source>
</evidence>
<name>A0ABV9XS61_9PSEU</name>
<reference evidence="3" key="1">
    <citation type="journal article" date="2019" name="Int. J. Syst. Evol. Microbiol.">
        <title>The Global Catalogue of Microorganisms (GCM) 10K type strain sequencing project: providing services to taxonomists for standard genome sequencing and annotation.</title>
        <authorList>
            <consortium name="The Broad Institute Genomics Platform"/>
            <consortium name="The Broad Institute Genome Sequencing Center for Infectious Disease"/>
            <person name="Wu L."/>
            <person name="Ma J."/>
        </authorList>
    </citation>
    <scope>NUCLEOTIDE SEQUENCE [LARGE SCALE GENOMIC DNA]</scope>
    <source>
        <strain evidence="3">KCTC 12848</strain>
    </source>
</reference>
<keyword evidence="3" id="KW-1185">Reference proteome</keyword>
<dbReference type="CDD" id="cd00198">
    <property type="entry name" value="vWFA"/>
    <property type="match status" value="1"/>
</dbReference>
<organism evidence="2 3">
    <name type="scientific">Saccharothrix xinjiangensis</name>
    <dbReference type="NCBI Taxonomy" id="204798"/>
    <lineage>
        <taxon>Bacteria</taxon>
        <taxon>Bacillati</taxon>
        <taxon>Actinomycetota</taxon>
        <taxon>Actinomycetes</taxon>
        <taxon>Pseudonocardiales</taxon>
        <taxon>Pseudonocardiaceae</taxon>
        <taxon>Saccharothrix</taxon>
    </lineage>
</organism>
<comment type="caution">
    <text evidence="2">The sequence shown here is derived from an EMBL/GenBank/DDBJ whole genome shotgun (WGS) entry which is preliminary data.</text>
</comment>
<dbReference type="EMBL" id="JBHSJB010000004">
    <property type="protein sequence ID" value="MFC5052996.1"/>
    <property type="molecule type" value="Genomic_DNA"/>
</dbReference>
<feature type="domain" description="VWFA" evidence="1">
    <location>
        <begin position="456"/>
        <end position="638"/>
    </location>
</feature>
<dbReference type="SMART" id="SM00327">
    <property type="entry name" value="VWA"/>
    <property type="match status" value="1"/>
</dbReference>
<dbReference type="Proteomes" id="UP001595833">
    <property type="component" value="Unassembled WGS sequence"/>
</dbReference>
<evidence type="ECO:0000259" key="1">
    <source>
        <dbReference type="SMART" id="SM00327"/>
    </source>
</evidence>
<dbReference type="Pfam" id="PF13519">
    <property type="entry name" value="VWA_2"/>
    <property type="match status" value="1"/>
</dbReference>